<feature type="transmembrane region" description="Helical" evidence="1">
    <location>
        <begin position="21"/>
        <end position="41"/>
    </location>
</feature>
<keyword evidence="1" id="KW-0812">Transmembrane</keyword>
<protein>
    <submittedName>
        <fullName evidence="2">Uncharacterized protein</fullName>
    </submittedName>
</protein>
<dbReference type="EMBL" id="QKWP01000345">
    <property type="protein sequence ID" value="RIB21719.1"/>
    <property type="molecule type" value="Genomic_DNA"/>
</dbReference>
<keyword evidence="3" id="KW-1185">Reference proteome</keyword>
<keyword evidence="1" id="KW-0472">Membrane</keyword>
<gene>
    <name evidence="2" type="ORF">C2G38_2175836</name>
</gene>
<dbReference type="Proteomes" id="UP000266673">
    <property type="component" value="Unassembled WGS sequence"/>
</dbReference>
<keyword evidence="1" id="KW-1133">Transmembrane helix</keyword>
<evidence type="ECO:0000256" key="1">
    <source>
        <dbReference type="SAM" id="Phobius"/>
    </source>
</evidence>
<reference evidence="2 3" key="1">
    <citation type="submission" date="2018-06" db="EMBL/GenBank/DDBJ databases">
        <title>Comparative genomics reveals the genomic features of Rhizophagus irregularis, R. cerebriforme, R. diaphanum and Gigaspora rosea, and their symbiotic lifestyle signature.</title>
        <authorList>
            <person name="Morin E."/>
            <person name="San Clemente H."/>
            <person name="Chen E.C.H."/>
            <person name="De La Providencia I."/>
            <person name="Hainaut M."/>
            <person name="Kuo A."/>
            <person name="Kohler A."/>
            <person name="Murat C."/>
            <person name="Tang N."/>
            <person name="Roy S."/>
            <person name="Loubradou J."/>
            <person name="Henrissat B."/>
            <person name="Grigoriev I.V."/>
            <person name="Corradi N."/>
            <person name="Roux C."/>
            <person name="Martin F.M."/>
        </authorList>
    </citation>
    <scope>NUCLEOTIDE SEQUENCE [LARGE SCALE GENOMIC DNA]</scope>
    <source>
        <strain evidence="2 3">DAOM 194757</strain>
    </source>
</reference>
<evidence type="ECO:0000313" key="2">
    <source>
        <dbReference type="EMBL" id="RIB21719.1"/>
    </source>
</evidence>
<sequence>MAPSFHGMIRVEGDLCNAKRLHWVVAVGTAGGFLLATASWLSEEIIESYVPCLGVDEL</sequence>
<organism evidence="2 3">
    <name type="scientific">Gigaspora rosea</name>
    <dbReference type="NCBI Taxonomy" id="44941"/>
    <lineage>
        <taxon>Eukaryota</taxon>
        <taxon>Fungi</taxon>
        <taxon>Fungi incertae sedis</taxon>
        <taxon>Mucoromycota</taxon>
        <taxon>Glomeromycotina</taxon>
        <taxon>Glomeromycetes</taxon>
        <taxon>Diversisporales</taxon>
        <taxon>Gigasporaceae</taxon>
        <taxon>Gigaspora</taxon>
    </lineage>
</organism>
<dbReference type="AlphaFoldDB" id="A0A397VL25"/>
<proteinExistence type="predicted"/>
<accession>A0A397VL25</accession>
<evidence type="ECO:0000313" key="3">
    <source>
        <dbReference type="Proteomes" id="UP000266673"/>
    </source>
</evidence>
<comment type="caution">
    <text evidence="2">The sequence shown here is derived from an EMBL/GenBank/DDBJ whole genome shotgun (WGS) entry which is preliminary data.</text>
</comment>
<name>A0A397VL25_9GLOM</name>